<evidence type="ECO:0000256" key="1">
    <source>
        <dbReference type="ARBA" id="ARBA00001947"/>
    </source>
</evidence>
<sequence>MQVQIFALGMFQTNGYLLVEEASKEAVVIDPGQDPDALLSAIEEQGLKVIGIWLTHAHLDHIAGVGELKAATGAPVLVHEIEKDWMTDPMLNGSGRYPEYFEPITGPAADAFVAAGDRLKLGDTEFEVRFTPGHTPGHVVYVTDGMVFAGDTLFNNGIGRTDMPGGDTAALVKSIREQLYTLPEETVVFCGHGPETTIGHERKNNWAVNDLTDLLQGGGGMIRF</sequence>
<dbReference type="Pfam" id="PF00753">
    <property type="entry name" value="Lactamase_B"/>
    <property type="match status" value="1"/>
</dbReference>
<dbReference type="InterPro" id="IPR036866">
    <property type="entry name" value="RibonucZ/Hydroxyglut_hydro"/>
</dbReference>
<protein>
    <submittedName>
        <fullName evidence="6">Metal-binding protein</fullName>
    </submittedName>
</protein>
<keyword evidence="3" id="KW-0378">Hydrolase</keyword>
<dbReference type="eggNOG" id="COG0491">
    <property type="taxonomic scope" value="Bacteria"/>
</dbReference>
<dbReference type="RefSeq" id="WP_038084953.1">
    <property type="nucleotide sequence ID" value="NZ_JMIR01000004.1"/>
</dbReference>
<dbReference type="SMART" id="SM00849">
    <property type="entry name" value="Lactamase_B"/>
    <property type="match status" value="1"/>
</dbReference>
<dbReference type="CDD" id="cd06262">
    <property type="entry name" value="metallo-hydrolase-like_MBL-fold"/>
    <property type="match status" value="1"/>
</dbReference>
<dbReference type="InterPro" id="IPR051453">
    <property type="entry name" value="MBL_Glyoxalase_II"/>
</dbReference>
<dbReference type="STRING" id="1157490.EL26_04580"/>
<evidence type="ECO:0000256" key="2">
    <source>
        <dbReference type="ARBA" id="ARBA00022723"/>
    </source>
</evidence>
<keyword evidence="7" id="KW-1185">Reference proteome</keyword>
<dbReference type="Gene3D" id="3.60.15.10">
    <property type="entry name" value="Ribonuclease Z/Hydroxyacylglutathione hydrolase-like"/>
    <property type="match status" value="1"/>
</dbReference>
<dbReference type="InterPro" id="IPR001279">
    <property type="entry name" value="Metallo-B-lactamas"/>
</dbReference>
<organism evidence="6 7">
    <name type="scientific">Tumebacillus flagellatus</name>
    <dbReference type="NCBI Taxonomy" id="1157490"/>
    <lineage>
        <taxon>Bacteria</taxon>
        <taxon>Bacillati</taxon>
        <taxon>Bacillota</taxon>
        <taxon>Bacilli</taxon>
        <taxon>Bacillales</taxon>
        <taxon>Alicyclobacillaceae</taxon>
        <taxon>Tumebacillus</taxon>
    </lineage>
</organism>
<comment type="cofactor">
    <cofactor evidence="1">
        <name>Zn(2+)</name>
        <dbReference type="ChEBI" id="CHEBI:29105"/>
    </cofactor>
</comment>
<dbReference type="PANTHER" id="PTHR46233">
    <property type="entry name" value="HYDROXYACYLGLUTATHIONE HYDROLASE GLOC"/>
    <property type="match status" value="1"/>
</dbReference>
<name>A0A074LTI0_9BACL</name>
<dbReference type="EMBL" id="JMIR01000004">
    <property type="protein sequence ID" value="KEO84384.1"/>
    <property type="molecule type" value="Genomic_DNA"/>
</dbReference>
<evidence type="ECO:0000313" key="6">
    <source>
        <dbReference type="EMBL" id="KEO84384.1"/>
    </source>
</evidence>
<dbReference type="AlphaFoldDB" id="A0A074LTI0"/>
<proteinExistence type="predicted"/>
<dbReference type="PANTHER" id="PTHR46233:SF3">
    <property type="entry name" value="HYDROXYACYLGLUTATHIONE HYDROLASE GLOC"/>
    <property type="match status" value="1"/>
</dbReference>
<feature type="domain" description="Metallo-beta-lactamase" evidence="5">
    <location>
        <begin position="12"/>
        <end position="192"/>
    </location>
</feature>
<keyword evidence="4" id="KW-0862">Zinc</keyword>
<evidence type="ECO:0000256" key="3">
    <source>
        <dbReference type="ARBA" id="ARBA00022801"/>
    </source>
</evidence>
<evidence type="ECO:0000256" key="4">
    <source>
        <dbReference type="ARBA" id="ARBA00022833"/>
    </source>
</evidence>
<evidence type="ECO:0000313" key="7">
    <source>
        <dbReference type="Proteomes" id="UP000027931"/>
    </source>
</evidence>
<evidence type="ECO:0000259" key="5">
    <source>
        <dbReference type="SMART" id="SM00849"/>
    </source>
</evidence>
<dbReference type="GO" id="GO:0016787">
    <property type="term" value="F:hydrolase activity"/>
    <property type="evidence" value="ECO:0007669"/>
    <property type="project" value="UniProtKB-KW"/>
</dbReference>
<dbReference type="SUPFAM" id="SSF56281">
    <property type="entry name" value="Metallo-hydrolase/oxidoreductase"/>
    <property type="match status" value="1"/>
</dbReference>
<comment type="caution">
    <text evidence="6">The sequence shown here is derived from an EMBL/GenBank/DDBJ whole genome shotgun (WGS) entry which is preliminary data.</text>
</comment>
<dbReference type="Proteomes" id="UP000027931">
    <property type="component" value="Unassembled WGS sequence"/>
</dbReference>
<reference evidence="6 7" key="1">
    <citation type="journal article" date="2013" name="Int. J. Syst. Evol. Microbiol.">
        <title>Tumebacillus flagellatus sp. nov., an alpha-amylase/pullulanase-producing bacterium isolated from cassava wastewater.</title>
        <authorList>
            <person name="Wang Q."/>
            <person name="Xie N."/>
            <person name="Qin Y."/>
            <person name="Shen N."/>
            <person name="Zhu J."/>
            <person name="Mi H."/>
            <person name="Huang R."/>
        </authorList>
    </citation>
    <scope>NUCLEOTIDE SEQUENCE [LARGE SCALE GENOMIC DNA]</scope>
    <source>
        <strain evidence="6 7">GST4</strain>
    </source>
</reference>
<gene>
    <name evidence="6" type="ORF">EL26_04580</name>
</gene>
<dbReference type="GO" id="GO:0046872">
    <property type="term" value="F:metal ion binding"/>
    <property type="evidence" value="ECO:0007669"/>
    <property type="project" value="UniProtKB-KW"/>
</dbReference>
<dbReference type="OrthoDB" id="9802248at2"/>
<keyword evidence="2" id="KW-0479">Metal-binding</keyword>
<accession>A0A074LTI0</accession>